<protein>
    <recommendedName>
        <fullName evidence="4">DUF4806 domain-containing protein</fullName>
    </recommendedName>
</protein>
<organism evidence="2 3">
    <name type="scientific">Clytia hemisphaerica</name>
    <dbReference type="NCBI Taxonomy" id="252671"/>
    <lineage>
        <taxon>Eukaryota</taxon>
        <taxon>Metazoa</taxon>
        <taxon>Cnidaria</taxon>
        <taxon>Hydrozoa</taxon>
        <taxon>Hydroidolina</taxon>
        <taxon>Leptothecata</taxon>
        <taxon>Obeliida</taxon>
        <taxon>Clytiidae</taxon>
        <taxon>Clytia</taxon>
    </lineage>
</organism>
<accession>A0A7M5XCD2</accession>
<dbReference type="EnsemblMetazoa" id="CLYHEMT020657.2">
    <property type="protein sequence ID" value="CLYHEMP020657.2"/>
    <property type="gene ID" value="CLYHEMG020657"/>
</dbReference>
<evidence type="ECO:0008006" key="4">
    <source>
        <dbReference type="Google" id="ProtNLM"/>
    </source>
</evidence>
<feature type="region of interest" description="Disordered" evidence="1">
    <location>
        <begin position="173"/>
        <end position="202"/>
    </location>
</feature>
<keyword evidence="3" id="KW-1185">Reference proteome</keyword>
<evidence type="ECO:0000256" key="1">
    <source>
        <dbReference type="SAM" id="MobiDB-lite"/>
    </source>
</evidence>
<dbReference type="Proteomes" id="UP000594262">
    <property type="component" value="Unplaced"/>
</dbReference>
<dbReference type="PANTHER" id="PTHR34153:SF2">
    <property type="entry name" value="SI:CH211-262H13.3-RELATED"/>
    <property type="match status" value="1"/>
</dbReference>
<sequence>MSHYSSVKLTENRVKKLLTVPSKWVMGKNLYYPKDKFSELKLSRQLADPQADWKEIPIEQELIRFRTMEECHAVKSGTEYDDTDQEIGNSLSHQKVTVKRKSCQEENKTQTSLPGGMTPDSNRREIVSSSSEKKQRLTSKRLADITSPVLNGACSASAYKNMKARKLKRLKDFDDGDEDDDENDFCSPKPSPVFTPNDSKLEDTQVFSDDDGFDMNVSRKLSDRLTSLENNVEGVKGRQHKLMEMLVKIHELLKFRDQSAARDSTIPSIEDENDFESVEHALMDDSTRNEFVKNIKRLGGSNYVDMVNITLDRIMTIRFQSEWNLDGRNNKRAFKDTKLCSAITDAVLAAFPKTADATDQKIKSAIGKHLKRAPFKKGGTGKLNK</sequence>
<name>A0A7M5XCD2_9CNID</name>
<evidence type="ECO:0000313" key="3">
    <source>
        <dbReference type="Proteomes" id="UP000594262"/>
    </source>
</evidence>
<feature type="region of interest" description="Disordered" evidence="1">
    <location>
        <begin position="99"/>
        <end position="140"/>
    </location>
</feature>
<dbReference type="AlphaFoldDB" id="A0A7M5XCD2"/>
<proteinExistence type="predicted"/>
<reference evidence="2" key="1">
    <citation type="submission" date="2021-01" db="UniProtKB">
        <authorList>
            <consortium name="EnsemblMetazoa"/>
        </authorList>
    </citation>
    <scope>IDENTIFICATION</scope>
</reference>
<dbReference type="OrthoDB" id="6149215at2759"/>
<feature type="compositionally biased region" description="Acidic residues" evidence="1">
    <location>
        <begin position="174"/>
        <end position="184"/>
    </location>
</feature>
<dbReference type="PANTHER" id="PTHR34153">
    <property type="entry name" value="SI:CH211-262H13.3-RELATED-RELATED"/>
    <property type="match status" value="1"/>
</dbReference>
<feature type="compositionally biased region" description="Basic and acidic residues" evidence="1">
    <location>
        <begin position="121"/>
        <end position="135"/>
    </location>
</feature>
<evidence type="ECO:0000313" key="2">
    <source>
        <dbReference type="EnsemblMetazoa" id="CLYHEMP020657.2"/>
    </source>
</evidence>